<dbReference type="AlphaFoldDB" id="A0A7X5UXE1"/>
<feature type="transmembrane region" description="Helical" evidence="1">
    <location>
        <begin position="76"/>
        <end position="95"/>
    </location>
</feature>
<organism evidence="2 3">
    <name type="scientific">Sphingomonas leidyi</name>
    <dbReference type="NCBI Taxonomy" id="68569"/>
    <lineage>
        <taxon>Bacteria</taxon>
        <taxon>Pseudomonadati</taxon>
        <taxon>Pseudomonadota</taxon>
        <taxon>Alphaproteobacteria</taxon>
        <taxon>Sphingomonadales</taxon>
        <taxon>Sphingomonadaceae</taxon>
        <taxon>Sphingomonas</taxon>
    </lineage>
</organism>
<evidence type="ECO:0000256" key="1">
    <source>
        <dbReference type="SAM" id="Phobius"/>
    </source>
</evidence>
<comment type="caution">
    <text evidence="2">The sequence shown here is derived from an EMBL/GenBank/DDBJ whole genome shotgun (WGS) entry which is preliminary data.</text>
</comment>
<dbReference type="Proteomes" id="UP000564677">
    <property type="component" value="Unassembled WGS sequence"/>
</dbReference>
<evidence type="ECO:0000313" key="2">
    <source>
        <dbReference type="EMBL" id="NIJ64039.1"/>
    </source>
</evidence>
<evidence type="ECO:0000313" key="3">
    <source>
        <dbReference type="Proteomes" id="UP000564677"/>
    </source>
</evidence>
<feature type="transmembrane region" description="Helical" evidence="1">
    <location>
        <begin position="45"/>
        <end position="64"/>
    </location>
</feature>
<dbReference type="EMBL" id="JAASQV010000001">
    <property type="protein sequence ID" value="NIJ64039.1"/>
    <property type="molecule type" value="Genomic_DNA"/>
</dbReference>
<feature type="transmembrane region" description="Helical" evidence="1">
    <location>
        <begin position="107"/>
        <end position="128"/>
    </location>
</feature>
<protein>
    <submittedName>
        <fullName evidence="2">Uncharacterized protein</fullName>
    </submittedName>
</protein>
<sequence length="129" mass="13547">MMLVAASLFCGLLAGLTIFQLCLIAGVPLGRFAWGGQYRILPARLRFGSGMAILIYGALALVILDRAGLIAILPSAWSAGFAWATVFYLALALALNRISPSRAERRLMTPVAALLLCCGLVVAVGPLAT</sequence>
<feature type="transmembrane region" description="Helical" evidence="1">
    <location>
        <begin position="6"/>
        <end position="33"/>
    </location>
</feature>
<keyword evidence="1" id="KW-1133">Transmembrane helix</keyword>
<gene>
    <name evidence="2" type="ORF">FHR20_000970</name>
</gene>
<name>A0A7X5UXE1_9SPHN</name>
<keyword evidence="3" id="KW-1185">Reference proteome</keyword>
<proteinExistence type="predicted"/>
<reference evidence="2 3" key="1">
    <citation type="submission" date="2020-03" db="EMBL/GenBank/DDBJ databases">
        <title>Genomic Encyclopedia of Type Strains, Phase IV (KMG-IV): sequencing the most valuable type-strain genomes for metagenomic binning, comparative biology and taxonomic classification.</title>
        <authorList>
            <person name="Goeker M."/>
        </authorList>
    </citation>
    <scope>NUCLEOTIDE SEQUENCE [LARGE SCALE GENOMIC DNA]</scope>
    <source>
        <strain evidence="2 3">DSM 4733</strain>
    </source>
</reference>
<keyword evidence="1" id="KW-0812">Transmembrane</keyword>
<accession>A0A7X5UXE1</accession>
<keyword evidence="1" id="KW-0472">Membrane</keyword>
<dbReference type="RefSeq" id="WP_167298452.1">
    <property type="nucleotide sequence ID" value="NZ_JAASQV010000001.1"/>
</dbReference>